<accession>A0ACB9AY51</accession>
<keyword evidence="2" id="KW-1185">Reference proteome</keyword>
<organism evidence="1 2">
    <name type="scientific">Arctium lappa</name>
    <name type="common">Greater burdock</name>
    <name type="synonym">Lappa major</name>
    <dbReference type="NCBI Taxonomy" id="4217"/>
    <lineage>
        <taxon>Eukaryota</taxon>
        <taxon>Viridiplantae</taxon>
        <taxon>Streptophyta</taxon>
        <taxon>Embryophyta</taxon>
        <taxon>Tracheophyta</taxon>
        <taxon>Spermatophyta</taxon>
        <taxon>Magnoliopsida</taxon>
        <taxon>eudicotyledons</taxon>
        <taxon>Gunneridae</taxon>
        <taxon>Pentapetalae</taxon>
        <taxon>asterids</taxon>
        <taxon>campanulids</taxon>
        <taxon>Asterales</taxon>
        <taxon>Asteraceae</taxon>
        <taxon>Carduoideae</taxon>
        <taxon>Cardueae</taxon>
        <taxon>Arctiinae</taxon>
        <taxon>Arctium</taxon>
    </lineage>
</organism>
<proteinExistence type="predicted"/>
<comment type="caution">
    <text evidence="1">The sequence shown here is derived from an EMBL/GenBank/DDBJ whole genome shotgun (WGS) entry which is preliminary data.</text>
</comment>
<dbReference type="Proteomes" id="UP001055879">
    <property type="component" value="Linkage Group LG07"/>
</dbReference>
<gene>
    <name evidence="1" type="ORF">L6452_22049</name>
</gene>
<protein>
    <submittedName>
        <fullName evidence="1">Uncharacterized protein</fullName>
    </submittedName>
</protein>
<reference evidence="1 2" key="2">
    <citation type="journal article" date="2022" name="Mol. Ecol. Resour.">
        <title>The genomes of chicory, endive, great burdock and yacon provide insights into Asteraceae paleo-polyploidization history and plant inulin production.</title>
        <authorList>
            <person name="Fan W."/>
            <person name="Wang S."/>
            <person name="Wang H."/>
            <person name="Wang A."/>
            <person name="Jiang F."/>
            <person name="Liu H."/>
            <person name="Zhao H."/>
            <person name="Xu D."/>
            <person name="Zhang Y."/>
        </authorList>
    </citation>
    <scope>NUCLEOTIDE SEQUENCE [LARGE SCALE GENOMIC DNA]</scope>
    <source>
        <strain evidence="2">cv. Niubang</strain>
    </source>
</reference>
<dbReference type="EMBL" id="CM042053">
    <property type="protein sequence ID" value="KAI3715082.1"/>
    <property type="molecule type" value="Genomic_DNA"/>
</dbReference>
<evidence type="ECO:0000313" key="1">
    <source>
        <dbReference type="EMBL" id="KAI3715082.1"/>
    </source>
</evidence>
<sequence length="146" mass="17200">MRDLRFWFEFQCIEHELGVLLLDCQFESKLCGQCKRANPSLLRALAAAIVHRKHRLTPLTIIKLNQHPYTHREPFCFMSQSNKYAGRDSKPSAGRCSISRRRPTIKATQGWWHQSFLGYWETWIKYQRLDGGIFLVNWLFSTDKAP</sequence>
<reference evidence="2" key="1">
    <citation type="journal article" date="2022" name="Mol. Ecol. Resour.">
        <title>The genomes of chicory, endive, great burdock and yacon provide insights into Asteraceae palaeo-polyploidization history and plant inulin production.</title>
        <authorList>
            <person name="Fan W."/>
            <person name="Wang S."/>
            <person name="Wang H."/>
            <person name="Wang A."/>
            <person name="Jiang F."/>
            <person name="Liu H."/>
            <person name="Zhao H."/>
            <person name="Xu D."/>
            <person name="Zhang Y."/>
        </authorList>
    </citation>
    <scope>NUCLEOTIDE SEQUENCE [LARGE SCALE GENOMIC DNA]</scope>
    <source>
        <strain evidence="2">cv. Niubang</strain>
    </source>
</reference>
<evidence type="ECO:0000313" key="2">
    <source>
        <dbReference type="Proteomes" id="UP001055879"/>
    </source>
</evidence>
<name>A0ACB9AY51_ARCLA</name>